<dbReference type="InParanoid" id="A0A194WTH7"/>
<dbReference type="EMBL" id="KQ947427">
    <property type="protein sequence ID" value="KUJ11255.1"/>
    <property type="molecule type" value="Genomic_DNA"/>
</dbReference>
<feature type="non-terminal residue" evidence="1">
    <location>
        <position position="1"/>
    </location>
</feature>
<keyword evidence="2" id="KW-1185">Reference proteome</keyword>
<name>A0A194WTH7_MOLSC</name>
<dbReference type="KEGG" id="psco:LY89DRAFT_536265"/>
<dbReference type="OrthoDB" id="4500473at2759"/>
<evidence type="ECO:0000313" key="1">
    <source>
        <dbReference type="EMBL" id="KUJ11255.1"/>
    </source>
</evidence>
<evidence type="ECO:0000313" key="2">
    <source>
        <dbReference type="Proteomes" id="UP000070700"/>
    </source>
</evidence>
<gene>
    <name evidence="1" type="ORF">LY89DRAFT_536265</name>
</gene>
<dbReference type="AlphaFoldDB" id="A0A194WTH7"/>
<dbReference type="GeneID" id="28817827"/>
<proteinExistence type="predicted"/>
<dbReference type="Proteomes" id="UP000070700">
    <property type="component" value="Unassembled WGS sequence"/>
</dbReference>
<sequence length="222" mass="24770">KTYFRMPDFDHPPDGLVQLGQIITSPRNPYQRLAPPLPIEVRSVQTNKKTNYHEVVARAQKGEIGLWVSFLASIVGAGGDVAAKWARDNTDLLEFRELEASFFEPDNEYLQKSVENSQKIRDHINKTPGKSLYMVTGVKIAHGARSIIQVRNAVGVDVKLGVDATPFTGVPVQGGPSFKIQDAHGERFQFEGSSDFVFAYRLLRIIPKPKGVFKIKRHEKGA</sequence>
<protein>
    <submittedName>
        <fullName evidence="1">Uncharacterized protein</fullName>
    </submittedName>
</protein>
<feature type="non-terminal residue" evidence="1">
    <location>
        <position position="222"/>
    </location>
</feature>
<accession>A0A194WTH7</accession>
<organism evidence="1 2">
    <name type="scientific">Mollisia scopiformis</name>
    <name type="common">Conifer needle endophyte fungus</name>
    <name type="synonym">Phialocephala scopiformis</name>
    <dbReference type="NCBI Taxonomy" id="149040"/>
    <lineage>
        <taxon>Eukaryota</taxon>
        <taxon>Fungi</taxon>
        <taxon>Dikarya</taxon>
        <taxon>Ascomycota</taxon>
        <taxon>Pezizomycotina</taxon>
        <taxon>Leotiomycetes</taxon>
        <taxon>Helotiales</taxon>
        <taxon>Mollisiaceae</taxon>
        <taxon>Mollisia</taxon>
    </lineage>
</organism>
<dbReference type="RefSeq" id="XP_018065610.1">
    <property type="nucleotide sequence ID" value="XM_018208101.1"/>
</dbReference>
<reference evidence="1 2" key="1">
    <citation type="submission" date="2015-10" db="EMBL/GenBank/DDBJ databases">
        <title>Full genome of DAOMC 229536 Phialocephala scopiformis, a fungal endophyte of spruce producing the potent anti-insectan compound rugulosin.</title>
        <authorList>
            <consortium name="DOE Joint Genome Institute"/>
            <person name="Walker A.K."/>
            <person name="Frasz S.L."/>
            <person name="Seifert K.A."/>
            <person name="Miller J.D."/>
            <person name="Mondo S.J."/>
            <person name="Labutti K."/>
            <person name="Lipzen A."/>
            <person name="Dockter R."/>
            <person name="Kennedy M."/>
            <person name="Grigoriev I.V."/>
            <person name="Spatafora J.W."/>
        </authorList>
    </citation>
    <scope>NUCLEOTIDE SEQUENCE [LARGE SCALE GENOMIC DNA]</scope>
    <source>
        <strain evidence="1 2">CBS 120377</strain>
    </source>
</reference>